<evidence type="ECO:0000256" key="2">
    <source>
        <dbReference type="ARBA" id="ARBA00022833"/>
    </source>
</evidence>
<dbReference type="PANTHER" id="PTHR36206:SF13">
    <property type="entry name" value="TRANSCRIPTIONAL REGULATORY PROTEIN MOC3"/>
    <property type="match status" value="1"/>
</dbReference>
<feature type="region of interest" description="Disordered" evidence="7">
    <location>
        <begin position="429"/>
        <end position="455"/>
    </location>
</feature>
<evidence type="ECO:0000313" key="9">
    <source>
        <dbReference type="EMBL" id="PHH67178.1"/>
    </source>
</evidence>
<dbReference type="GO" id="GO:0003677">
    <property type="term" value="F:DNA binding"/>
    <property type="evidence" value="ECO:0007669"/>
    <property type="project" value="UniProtKB-KW"/>
</dbReference>
<feature type="compositionally biased region" description="Polar residues" evidence="7">
    <location>
        <begin position="75"/>
        <end position="88"/>
    </location>
</feature>
<evidence type="ECO:0000256" key="3">
    <source>
        <dbReference type="ARBA" id="ARBA00023015"/>
    </source>
</evidence>
<dbReference type="InterPro" id="IPR036864">
    <property type="entry name" value="Zn2-C6_fun-type_DNA-bd_sf"/>
</dbReference>
<dbReference type="SUPFAM" id="SSF57701">
    <property type="entry name" value="Zn2/Cys6 DNA-binding domain"/>
    <property type="match status" value="1"/>
</dbReference>
<evidence type="ECO:0000313" key="10">
    <source>
        <dbReference type="Proteomes" id="UP000226192"/>
    </source>
</evidence>
<gene>
    <name evidence="9" type="ORF">CDD81_2947</name>
</gene>
<dbReference type="PANTHER" id="PTHR36206">
    <property type="entry name" value="ASPERCRYPTIN BIOSYNTHESIS CLUSTER-SPECIFIC TRANSCRIPTION REGULATOR ATNN-RELATED"/>
    <property type="match status" value="1"/>
</dbReference>
<dbReference type="GO" id="GO:0008270">
    <property type="term" value="F:zinc ion binding"/>
    <property type="evidence" value="ECO:0007669"/>
    <property type="project" value="InterPro"/>
</dbReference>
<keyword evidence="3" id="KW-0805">Transcription regulation</keyword>
<dbReference type="CDD" id="cd00067">
    <property type="entry name" value="GAL4"/>
    <property type="match status" value="1"/>
</dbReference>
<dbReference type="InterPro" id="IPR052360">
    <property type="entry name" value="Transcr_Regulatory_Proteins"/>
</dbReference>
<accession>A0A2C5XMV9</accession>
<dbReference type="EMBL" id="NJET01000002">
    <property type="protein sequence ID" value="PHH67178.1"/>
    <property type="molecule type" value="Genomic_DNA"/>
</dbReference>
<keyword evidence="2" id="KW-0862">Zinc</keyword>
<comment type="caution">
    <text evidence="9">The sequence shown here is derived from an EMBL/GenBank/DDBJ whole genome shotgun (WGS) entry which is preliminary data.</text>
</comment>
<dbReference type="PROSITE" id="PS00463">
    <property type="entry name" value="ZN2_CY6_FUNGAL_1"/>
    <property type="match status" value="1"/>
</dbReference>
<keyword evidence="10" id="KW-1185">Reference proteome</keyword>
<feature type="compositionally biased region" description="Basic and acidic residues" evidence="7">
    <location>
        <begin position="431"/>
        <end position="440"/>
    </location>
</feature>
<evidence type="ECO:0000256" key="4">
    <source>
        <dbReference type="ARBA" id="ARBA00023125"/>
    </source>
</evidence>
<dbReference type="AlphaFoldDB" id="A0A2C5XMV9"/>
<dbReference type="OrthoDB" id="5375558at2759"/>
<evidence type="ECO:0000256" key="1">
    <source>
        <dbReference type="ARBA" id="ARBA00022723"/>
    </source>
</evidence>
<keyword evidence="4" id="KW-0238">DNA-binding</keyword>
<evidence type="ECO:0000256" key="7">
    <source>
        <dbReference type="SAM" id="MobiDB-lite"/>
    </source>
</evidence>
<dbReference type="Proteomes" id="UP000226192">
    <property type="component" value="Unassembled WGS sequence"/>
</dbReference>
<organism evidence="9 10">
    <name type="scientific">Ophiocordyceps australis</name>
    <dbReference type="NCBI Taxonomy" id="1399860"/>
    <lineage>
        <taxon>Eukaryota</taxon>
        <taxon>Fungi</taxon>
        <taxon>Dikarya</taxon>
        <taxon>Ascomycota</taxon>
        <taxon>Pezizomycotina</taxon>
        <taxon>Sordariomycetes</taxon>
        <taxon>Hypocreomycetidae</taxon>
        <taxon>Hypocreales</taxon>
        <taxon>Ophiocordycipitaceae</taxon>
        <taxon>Ophiocordyceps</taxon>
    </lineage>
</organism>
<feature type="compositionally biased region" description="Low complexity" evidence="7">
    <location>
        <begin position="94"/>
        <end position="129"/>
    </location>
</feature>
<keyword evidence="6" id="KW-0539">Nucleus</keyword>
<dbReference type="Gene3D" id="4.10.240.10">
    <property type="entry name" value="Zn(2)-C6 fungal-type DNA-binding domain"/>
    <property type="match status" value="1"/>
</dbReference>
<evidence type="ECO:0000256" key="5">
    <source>
        <dbReference type="ARBA" id="ARBA00023163"/>
    </source>
</evidence>
<feature type="region of interest" description="Disordered" evidence="7">
    <location>
        <begin position="40"/>
        <end position="164"/>
    </location>
</feature>
<sequence>MTSAEDEPESTLDDAVAASLAKVAAAAAAVSDFVAPANLALADSSSPSPPRASSHPVGPDPGQAQSALASPVGVATSTLTRPDSTRSVASPCVSTTPASSRPCPSPSTSLSPQQPTASLPPASPPTLSAVVEPRAAPCSQQDRGDSVPVSEGDGTMSSRSPALPTALHGLPDAYLVPSVVSPSVYGPTAGLPAGQYSSYSGTTDVYRASPVTTSTPMSLPSMRTMDVVSQSVVSQAPTSNHGGSLSMGVSSLSSPVAATSPFYIHHSMVLPSGYGLGHDSTTHYSMPHDPRILGGRGPKKEIKRRTKTGCLTCRKRRIKCDETHPTCNNCRKSKRDCLGYDPIFRPQCGSGSVNSHIQPAPSSVNQTHRPDALSIACVSASNSYTGHAAIPSSSYISGPTASASVSTSIGYSPSTKAVSGGFQHISPVKSEAGHETRSSKTDSANEQVAAPGPSRQLQSILAFSGSRHPAEQNQSISSQINRFTFSRGHGMKISEIIDSLGPPPPRQPCNCSDEMFNEITKVYHEMYAGGLGAFFESSWYYFTDNGQMNFPKDANLIEHMASFLKTLEAVKANDHTQMAYSGVLETRIVWELACTAYKSPDRSNSTMRIVLPAEGDPTEVRNRLRVVEALLCGEYLPENPLAPPVADADQHRVRQFDFWYSLAEFVRKRDHPSSAESLKSRDEMLARMRHLLDGRENRDVLYSIAVVRELAPKYEAGYGSSVPQHLDESDPKNRLVVASRFILDEAQVTGGTTNVVRRFSDIAARAFVNPGVNIARQHG</sequence>
<keyword evidence="5" id="KW-0804">Transcription</keyword>
<evidence type="ECO:0000256" key="6">
    <source>
        <dbReference type="ARBA" id="ARBA00023242"/>
    </source>
</evidence>
<feature type="domain" description="Zn(2)-C6 fungal-type" evidence="8">
    <location>
        <begin position="309"/>
        <end position="337"/>
    </location>
</feature>
<feature type="compositionally biased region" description="Low complexity" evidence="7">
    <location>
        <begin position="40"/>
        <end position="56"/>
    </location>
</feature>
<dbReference type="STRING" id="1399860.A0A2C5XMV9"/>
<dbReference type="InterPro" id="IPR001138">
    <property type="entry name" value="Zn2Cys6_DnaBD"/>
</dbReference>
<keyword evidence="1" id="KW-0479">Metal-binding</keyword>
<protein>
    <recommendedName>
        <fullName evidence="8">Zn(2)-C6 fungal-type domain-containing protein</fullName>
    </recommendedName>
</protein>
<dbReference type="GO" id="GO:0000981">
    <property type="term" value="F:DNA-binding transcription factor activity, RNA polymerase II-specific"/>
    <property type="evidence" value="ECO:0007669"/>
    <property type="project" value="InterPro"/>
</dbReference>
<dbReference type="SMART" id="SM00066">
    <property type="entry name" value="GAL4"/>
    <property type="match status" value="1"/>
</dbReference>
<reference evidence="9 10" key="1">
    <citation type="submission" date="2017-06" db="EMBL/GenBank/DDBJ databases">
        <title>Ant-infecting Ophiocordyceps genomes reveal a high diversity of potential behavioral manipulation genes and a possible major role for enterotoxins.</title>
        <authorList>
            <person name="De Bekker C."/>
            <person name="Evans H.C."/>
            <person name="Brachmann A."/>
            <person name="Hughes D.P."/>
        </authorList>
    </citation>
    <scope>NUCLEOTIDE SEQUENCE [LARGE SCALE GENOMIC DNA]</scope>
    <source>
        <strain evidence="9 10">Map64</strain>
    </source>
</reference>
<name>A0A2C5XMV9_9HYPO</name>
<evidence type="ECO:0000259" key="8">
    <source>
        <dbReference type="PROSITE" id="PS50048"/>
    </source>
</evidence>
<dbReference type="PROSITE" id="PS50048">
    <property type="entry name" value="ZN2_CY6_FUNGAL_2"/>
    <property type="match status" value="1"/>
</dbReference>
<proteinExistence type="predicted"/>
<dbReference type="Pfam" id="PF00172">
    <property type="entry name" value="Zn_clus"/>
    <property type="match status" value="1"/>
</dbReference>